<feature type="transmembrane region" description="Helical" evidence="9">
    <location>
        <begin position="297"/>
        <end position="319"/>
    </location>
</feature>
<dbReference type="PANTHER" id="PTHR28259:SF1">
    <property type="entry name" value="FLUORIDE EXPORT PROTEIN 1-RELATED"/>
    <property type="match status" value="1"/>
</dbReference>
<comment type="subcellular location">
    <subcellularLocation>
        <location evidence="2">Cell membrane</location>
        <topology evidence="2">Multi-pass membrane protein</topology>
    </subcellularLocation>
</comment>
<dbReference type="GO" id="GO:1903425">
    <property type="term" value="F:fluoride transmembrane transporter activity"/>
    <property type="evidence" value="ECO:0007669"/>
    <property type="project" value="TreeGrafter"/>
</dbReference>
<dbReference type="STRING" id="45607.A0A2T0FBQ1"/>
<protein>
    <submittedName>
        <fullName evidence="10">Fluoride export protein 1</fullName>
    </submittedName>
</protein>
<dbReference type="GO" id="GO:0005886">
    <property type="term" value="C:plasma membrane"/>
    <property type="evidence" value="ECO:0007669"/>
    <property type="project" value="UniProtKB-SubCell"/>
</dbReference>
<evidence type="ECO:0000256" key="5">
    <source>
        <dbReference type="ARBA" id="ARBA00022989"/>
    </source>
</evidence>
<evidence type="ECO:0000256" key="9">
    <source>
        <dbReference type="SAM" id="Phobius"/>
    </source>
</evidence>
<evidence type="ECO:0000256" key="6">
    <source>
        <dbReference type="ARBA" id="ARBA00023136"/>
    </source>
</evidence>
<comment type="similarity">
    <text evidence="7">Belongs to the fluoride channel Fluc/FEX (TC 1.A.43) family.</text>
</comment>
<dbReference type="Pfam" id="PF02537">
    <property type="entry name" value="CRCB"/>
    <property type="match status" value="2"/>
</dbReference>
<feature type="transmembrane region" description="Helical" evidence="9">
    <location>
        <begin position="39"/>
        <end position="59"/>
    </location>
</feature>
<evidence type="ECO:0000256" key="2">
    <source>
        <dbReference type="ARBA" id="ARBA00004651"/>
    </source>
</evidence>
<sequence>MRPPNIPPPNTLPEFIMLSRRPFAHEHRTEKRPFLNNKAFAAVLWHLDMAFWAICGAIAREGLIVLTGYESWGPLWANVAGCVVMGFHEKFVHDPVYAPKIATGFCGSLTSFSSLIVSLFLFSTTPQPKWKTDGYGVMAFMAFLITEISCSMASYFLGQHLEIFLRSYKLLIKPNYVIIEYIGAALGSSAWIACLVISITVESNRNWPLLATFAPFGVFLRVHASKLNRPEYRIGTFLVNMVGTVLACIFTILQHPDIGASVLQIQVLKGLIDGFCGSLTTVSSFVVELSKLPLPHAYAYGITTFGLGFCFAVLIIGSYDWTR</sequence>
<evidence type="ECO:0000313" key="11">
    <source>
        <dbReference type="Proteomes" id="UP000238350"/>
    </source>
</evidence>
<dbReference type="PANTHER" id="PTHR28259">
    <property type="entry name" value="FLUORIDE EXPORT PROTEIN 1-RELATED"/>
    <property type="match status" value="1"/>
</dbReference>
<evidence type="ECO:0000256" key="4">
    <source>
        <dbReference type="ARBA" id="ARBA00022692"/>
    </source>
</evidence>
<organism evidence="10 11">
    <name type="scientific">Wickerhamiella sorbophila</name>
    <dbReference type="NCBI Taxonomy" id="45607"/>
    <lineage>
        <taxon>Eukaryota</taxon>
        <taxon>Fungi</taxon>
        <taxon>Dikarya</taxon>
        <taxon>Ascomycota</taxon>
        <taxon>Saccharomycotina</taxon>
        <taxon>Dipodascomycetes</taxon>
        <taxon>Dipodascales</taxon>
        <taxon>Trichomonascaceae</taxon>
        <taxon>Wickerhamiella</taxon>
    </lineage>
</organism>
<gene>
    <name evidence="10" type="ORF">B9G98_00017</name>
</gene>
<comment type="function">
    <text evidence="1">Fluoride channel required for the rapid expulsion of cytoplasmic fluoride.</text>
</comment>
<feature type="transmembrane region" description="Helical" evidence="9">
    <location>
        <begin position="101"/>
        <end position="122"/>
    </location>
</feature>
<name>A0A2T0FBQ1_9ASCO</name>
<dbReference type="RefSeq" id="XP_024662343.1">
    <property type="nucleotide sequence ID" value="XM_024806575.1"/>
</dbReference>
<dbReference type="AlphaFoldDB" id="A0A2T0FBQ1"/>
<reference evidence="10 11" key="1">
    <citation type="submission" date="2017-04" db="EMBL/GenBank/DDBJ databases">
        <title>Genome sequencing of [Candida] sorbophila.</title>
        <authorList>
            <person name="Ahn J.O."/>
        </authorList>
    </citation>
    <scope>NUCLEOTIDE SEQUENCE [LARGE SCALE GENOMIC DNA]</scope>
    <source>
        <strain evidence="10 11">DS02</strain>
    </source>
</reference>
<keyword evidence="6 9" id="KW-0472">Membrane</keyword>
<dbReference type="GeneID" id="36513766"/>
<evidence type="ECO:0000313" key="10">
    <source>
        <dbReference type="EMBL" id="PRT52397.1"/>
    </source>
</evidence>
<feature type="transmembrane region" description="Helical" evidence="9">
    <location>
        <begin position="178"/>
        <end position="201"/>
    </location>
</feature>
<proteinExistence type="inferred from homology"/>
<evidence type="ECO:0000256" key="1">
    <source>
        <dbReference type="ARBA" id="ARBA00002598"/>
    </source>
</evidence>
<evidence type="ECO:0000256" key="8">
    <source>
        <dbReference type="ARBA" id="ARBA00035585"/>
    </source>
</evidence>
<feature type="transmembrane region" description="Helical" evidence="9">
    <location>
        <begin position="134"/>
        <end position="157"/>
    </location>
</feature>
<feature type="transmembrane region" description="Helical" evidence="9">
    <location>
        <begin position="236"/>
        <end position="253"/>
    </location>
</feature>
<dbReference type="OrthoDB" id="409792at2759"/>
<keyword evidence="5 9" id="KW-1133">Transmembrane helix</keyword>
<keyword evidence="11" id="KW-1185">Reference proteome</keyword>
<comment type="caution">
    <text evidence="10">The sequence shown here is derived from an EMBL/GenBank/DDBJ whole genome shotgun (WGS) entry which is preliminary data.</text>
</comment>
<feature type="transmembrane region" description="Helical" evidence="9">
    <location>
        <begin position="207"/>
        <end position="224"/>
    </location>
</feature>
<evidence type="ECO:0000256" key="3">
    <source>
        <dbReference type="ARBA" id="ARBA00022475"/>
    </source>
</evidence>
<accession>A0A2T0FBQ1</accession>
<evidence type="ECO:0000256" key="7">
    <source>
        <dbReference type="ARBA" id="ARBA00035120"/>
    </source>
</evidence>
<keyword evidence="4 9" id="KW-0812">Transmembrane</keyword>
<keyword evidence="3" id="KW-1003">Cell membrane</keyword>
<comment type="catalytic activity">
    <reaction evidence="8">
        <text>fluoride(in) = fluoride(out)</text>
        <dbReference type="Rhea" id="RHEA:76159"/>
        <dbReference type="ChEBI" id="CHEBI:17051"/>
    </reaction>
    <physiologicalReaction direction="left-to-right" evidence="8">
        <dbReference type="Rhea" id="RHEA:76160"/>
    </physiologicalReaction>
</comment>
<dbReference type="Proteomes" id="UP000238350">
    <property type="component" value="Unassembled WGS sequence"/>
</dbReference>
<dbReference type="EMBL" id="NDIQ01000001">
    <property type="protein sequence ID" value="PRT52397.1"/>
    <property type="molecule type" value="Genomic_DNA"/>
</dbReference>
<dbReference type="InterPro" id="IPR003691">
    <property type="entry name" value="FluC"/>
</dbReference>